<proteinExistence type="predicted"/>
<organism evidence="2 3">
    <name type="scientific">Scleroderma citrinum Foug A</name>
    <dbReference type="NCBI Taxonomy" id="1036808"/>
    <lineage>
        <taxon>Eukaryota</taxon>
        <taxon>Fungi</taxon>
        <taxon>Dikarya</taxon>
        <taxon>Basidiomycota</taxon>
        <taxon>Agaricomycotina</taxon>
        <taxon>Agaricomycetes</taxon>
        <taxon>Agaricomycetidae</taxon>
        <taxon>Boletales</taxon>
        <taxon>Sclerodermatineae</taxon>
        <taxon>Sclerodermataceae</taxon>
        <taxon>Scleroderma</taxon>
    </lineage>
</organism>
<dbReference type="InterPro" id="IPR001206">
    <property type="entry name" value="Diacylglycerol_kinase_cat_dom"/>
</dbReference>
<dbReference type="Pfam" id="PF00781">
    <property type="entry name" value="DAGK_cat"/>
    <property type="match status" value="1"/>
</dbReference>
<dbReference type="InterPro" id="IPR017438">
    <property type="entry name" value="ATP-NAD_kinase_N"/>
</dbReference>
<name>A0A0C3DX67_9AGAM</name>
<dbReference type="GO" id="GO:0005737">
    <property type="term" value="C:cytoplasm"/>
    <property type="evidence" value="ECO:0007669"/>
    <property type="project" value="TreeGrafter"/>
</dbReference>
<evidence type="ECO:0000313" key="3">
    <source>
        <dbReference type="Proteomes" id="UP000053989"/>
    </source>
</evidence>
<dbReference type="InterPro" id="IPR050187">
    <property type="entry name" value="Lipid_Phosphate_FormReg"/>
</dbReference>
<dbReference type="PANTHER" id="PTHR12358:SF105">
    <property type="entry name" value="DAGKC DOMAIN-CONTAINING PROTEIN"/>
    <property type="match status" value="1"/>
</dbReference>
<dbReference type="AlphaFoldDB" id="A0A0C3DX67"/>
<dbReference type="HOGENOM" id="CLU_048757_0_0_1"/>
<protein>
    <recommendedName>
        <fullName evidence="1">DAGKc domain-containing protein</fullName>
    </recommendedName>
</protein>
<dbReference type="GO" id="GO:0016020">
    <property type="term" value="C:membrane"/>
    <property type="evidence" value="ECO:0007669"/>
    <property type="project" value="TreeGrafter"/>
</dbReference>
<dbReference type="EMBL" id="KN822024">
    <property type="protein sequence ID" value="KIM65130.1"/>
    <property type="molecule type" value="Genomic_DNA"/>
</dbReference>
<dbReference type="Gene3D" id="3.40.50.10330">
    <property type="entry name" value="Probable inorganic polyphosphate/atp-NAD kinase, domain 1"/>
    <property type="match status" value="1"/>
</dbReference>
<evidence type="ECO:0000259" key="1">
    <source>
        <dbReference type="PROSITE" id="PS50146"/>
    </source>
</evidence>
<gene>
    <name evidence="2" type="ORF">SCLCIDRAFT_113725</name>
</gene>
<keyword evidence="3" id="KW-1185">Reference proteome</keyword>
<dbReference type="SUPFAM" id="SSF111331">
    <property type="entry name" value="NAD kinase/diacylglycerol kinase-like"/>
    <property type="match status" value="1"/>
</dbReference>
<dbReference type="InParanoid" id="A0A0C3DX67"/>
<reference evidence="2 3" key="1">
    <citation type="submission" date="2014-04" db="EMBL/GenBank/DDBJ databases">
        <authorList>
            <consortium name="DOE Joint Genome Institute"/>
            <person name="Kuo A."/>
            <person name="Kohler A."/>
            <person name="Nagy L.G."/>
            <person name="Floudas D."/>
            <person name="Copeland A."/>
            <person name="Barry K.W."/>
            <person name="Cichocki N."/>
            <person name="Veneault-Fourrey C."/>
            <person name="LaButti K."/>
            <person name="Lindquist E.A."/>
            <person name="Lipzen A."/>
            <person name="Lundell T."/>
            <person name="Morin E."/>
            <person name="Murat C."/>
            <person name="Sun H."/>
            <person name="Tunlid A."/>
            <person name="Henrissat B."/>
            <person name="Grigoriev I.V."/>
            <person name="Hibbett D.S."/>
            <person name="Martin F."/>
            <person name="Nordberg H.P."/>
            <person name="Cantor M.N."/>
            <person name="Hua S.X."/>
        </authorList>
    </citation>
    <scope>NUCLEOTIDE SEQUENCE [LARGE SCALE GENOMIC DNA]</scope>
    <source>
        <strain evidence="2 3">Foug A</strain>
    </source>
</reference>
<evidence type="ECO:0000313" key="2">
    <source>
        <dbReference type="EMBL" id="KIM65130.1"/>
    </source>
</evidence>
<dbReference type="GO" id="GO:0001727">
    <property type="term" value="F:lipid kinase activity"/>
    <property type="evidence" value="ECO:0007669"/>
    <property type="project" value="TreeGrafter"/>
</dbReference>
<feature type="domain" description="DAGKc" evidence="1">
    <location>
        <begin position="4"/>
        <end position="153"/>
    </location>
</feature>
<dbReference type="GO" id="GO:0046512">
    <property type="term" value="P:sphingosine biosynthetic process"/>
    <property type="evidence" value="ECO:0007669"/>
    <property type="project" value="TreeGrafter"/>
</dbReference>
<dbReference type="Proteomes" id="UP000053989">
    <property type="component" value="Unassembled WGS sequence"/>
</dbReference>
<accession>A0A0C3DX67</accession>
<dbReference type="SMART" id="SM00046">
    <property type="entry name" value="DAGKc"/>
    <property type="match status" value="1"/>
</dbReference>
<sequence length="394" mass="42983">MVSHSDLSILVLYNPACGDNTAREFFETHVLPRLERSGIIPSAVVATEGVGHAGTVVIDFLKQHEGDVAIVLGSGDGTLHEIINALAFSYTNTTQRAIPFVLVPCGTANALYSSLFTPSSEQDPIASRLSSLEAFIARSKPKSLALACTSLVGGTLQQNSRTVISVVVTSTALHASILKDSELLRKDIPGIERFKVAAQQNITRWYRSRVRLLPILSTGIVQVYDADADDFVPYQGSLDMSASFWYFLSTVNVDRLEPAFRITPLMSRIPSQDVSLDVVVVRPERDPAFTSDTPTTREAFARKTGVVFSGAYQDGNHIRFRYRQDGEIGDYRSGPAVVEYFRCGGWEWVPDEADERARLICTDGTVLEVAKGGKAVCNAIAAIPNGNIECLVYT</sequence>
<dbReference type="InterPro" id="IPR016064">
    <property type="entry name" value="NAD/diacylglycerol_kinase_sf"/>
</dbReference>
<reference evidence="3" key="2">
    <citation type="submission" date="2015-01" db="EMBL/GenBank/DDBJ databases">
        <title>Evolutionary Origins and Diversification of the Mycorrhizal Mutualists.</title>
        <authorList>
            <consortium name="DOE Joint Genome Institute"/>
            <consortium name="Mycorrhizal Genomics Consortium"/>
            <person name="Kohler A."/>
            <person name="Kuo A."/>
            <person name="Nagy L.G."/>
            <person name="Floudas D."/>
            <person name="Copeland A."/>
            <person name="Barry K.W."/>
            <person name="Cichocki N."/>
            <person name="Veneault-Fourrey C."/>
            <person name="LaButti K."/>
            <person name="Lindquist E.A."/>
            <person name="Lipzen A."/>
            <person name="Lundell T."/>
            <person name="Morin E."/>
            <person name="Murat C."/>
            <person name="Riley R."/>
            <person name="Ohm R."/>
            <person name="Sun H."/>
            <person name="Tunlid A."/>
            <person name="Henrissat B."/>
            <person name="Grigoriev I.V."/>
            <person name="Hibbett D.S."/>
            <person name="Martin F."/>
        </authorList>
    </citation>
    <scope>NUCLEOTIDE SEQUENCE [LARGE SCALE GENOMIC DNA]</scope>
    <source>
        <strain evidence="3">Foug A</strain>
    </source>
</reference>
<dbReference type="PROSITE" id="PS50146">
    <property type="entry name" value="DAGK"/>
    <property type="match status" value="1"/>
</dbReference>
<dbReference type="PANTHER" id="PTHR12358">
    <property type="entry name" value="SPHINGOSINE KINASE"/>
    <property type="match status" value="1"/>
</dbReference>
<dbReference type="OrthoDB" id="336240at2759"/>